<evidence type="ECO:0000256" key="4">
    <source>
        <dbReference type="ARBA" id="ARBA00047960"/>
    </source>
</evidence>
<evidence type="ECO:0000313" key="9">
    <source>
        <dbReference type="Proteomes" id="UP000025227"/>
    </source>
</evidence>
<accession>A0A7I5EBN6</accession>
<dbReference type="GO" id="GO:0005777">
    <property type="term" value="C:peroxisome"/>
    <property type="evidence" value="ECO:0007669"/>
    <property type="project" value="TreeGrafter"/>
</dbReference>
<name>A0A7I5EBN6_HAECO</name>
<feature type="domain" description="DSBA-like thioredoxin" evidence="8">
    <location>
        <begin position="7"/>
        <end position="187"/>
    </location>
</feature>
<dbReference type="GO" id="GO:0004602">
    <property type="term" value="F:glutathione peroxidase activity"/>
    <property type="evidence" value="ECO:0007669"/>
    <property type="project" value="TreeGrafter"/>
</dbReference>
<dbReference type="PANTHER" id="PTHR42943:SF2">
    <property type="entry name" value="GLUTATHIONE S-TRANSFERASE KAPPA 1"/>
    <property type="match status" value="1"/>
</dbReference>
<dbReference type="SUPFAM" id="SSF52833">
    <property type="entry name" value="Thioredoxin-like"/>
    <property type="match status" value="1"/>
</dbReference>
<dbReference type="FunFam" id="3.40.30.10:FF:000096">
    <property type="entry name" value="Glutathione S-transferase kappa"/>
    <property type="match status" value="1"/>
</dbReference>
<dbReference type="Pfam" id="PF01323">
    <property type="entry name" value="DSBA"/>
    <property type="match status" value="1"/>
</dbReference>
<reference evidence="10" key="1">
    <citation type="submission" date="2020-12" db="UniProtKB">
        <authorList>
            <consortium name="WormBaseParasite"/>
        </authorList>
    </citation>
    <scope>IDENTIFICATION</scope>
    <source>
        <strain evidence="10">MHco3</strain>
    </source>
</reference>
<dbReference type="Proteomes" id="UP000025227">
    <property type="component" value="Unplaced"/>
</dbReference>
<dbReference type="InterPro" id="IPR001853">
    <property type="entry name" value="DSBA-like_thioredoxin_dom"/>
</dbReference>
<dbReference type="OMA" id="ECTNSKG"/>
<organism evidence="9 10">
    <name type="scientific">Haemonchus contortus</name>
    <name type="common">Barber pole worm</name>
    <dbReference type="NCBI Taxonomy" id="6289"/>
    <lineage>
        <taxon>Eukaryota</taxon>
        <taxon>Metazoa</taxon>
        <taxon>Ecdysozoa</taxon>
        <taxon>Nematoda</taxon>
        <taxon>Chromadorea</taxon>
        <taxon>Rhabditida</taxon>
        <taxon>Rhabditina</taxon>
        <taxon>Rhabditomorpha</taxon>
        <taxon>Strongyloidea</taxon>
        <taxon>Trichostrongylidae</taxon>
        <taxon>Haemonchus</taxon>
    </lineage>
</organism>
<evidence type="ECO:0000256" key="3">
    <source>
        <dbReference type="ARBA" id="ARBA00022679"/>
    </source>
</evidence>
<evidence type="ECO:0000256" key="1">
    <source>
        <dbReference type="ARBA" id="ARBA00006494"/>
    </source>
</evidence>
<dbReference type="EC" id="2.5.1.18" evidence="2"/>
<keyword evidence="9" id="KW-1185">Reference proteome</keyword>
<sequence length="187" mass="21717">MRSRIPIDFFFDVISPYSWIGFEGLMRYRQVWPIDVHLRPFYLAGIMKATKNPGAPMMLDRKQAHMELDIRRNAKYWDIPISLPKDFKIIAFTKSSALVQRLLLAIQKQQPSSVVEQCARLLWRRFFTGHKSIFGEEDLQQVLKRLPDCDEDTLLNLAVTEEIKTALRTNTDEALAHGCFGAPWIHV</sequence>
<evidence type="ECO:0000256" key="7">
    <source>
        <dbReference type="PIRSR" id="PIRSR006386-1"/>
    </source>
</evidence>
<dbReference type="Gene3D" id="3.40.30.10">
    <property type="entry name" value="Glutaredoxin"/>
    <property type="match status" value="1"/>
</dbReference>
<comment type="catalytic activity">
    <reaction evidence="4">
        <text>RX + glutathione = an S-substituted glutathione + a halide anion + H(+)</text>
        <dbReference type="Rhea" id="RHEA:16437"/>
        <dbReference type="ChEBI" id="CHEBI:15378"/>
        <dbReference type="ChEBI" id="CHEBI:16042"/>
        <dbReference type="ChEBI" id="CHEBI:17792"/>
        <dbReference type="ChEBI" id="CHEBI:57925"/>
        <dbReference type="ChEBI" id="CHEBI:90779"/>
        <dbReference type="EC" id="2.5.1.18"/>
    </reaction>
</comment>
<evidence type="ECO:0000256" key="6">
    <source>
        <dbReference type="ARBA" id="ARBA00083519"/>
    </source>
</evidence>
<dbReference type="GO" id="GO:0006749">
    <property type="term" value="P:glutathione metabolic process"/>
    <property type="evidence" value="ECO:0007669"/>
    <property type="project" value="TreeGrafter"/>
</dbReference>
<evidence type="ECO:0000256" key="2">
    <source>
        <dbReference type="ARBA" id="ARBA00012452"/>
    </source>
</evidence>
<dbReference type="PIRSF" id="PIRSF006386">
    <property type="entry name" value="HCCAis_GSTk"/>
    <property type="match status" value="1"/>
</dbReference>
<dbReference type="WBParaSite" id="HCON_00129432-00001">
    <property type="protein sequence ID" value="HCON_00129432-00001"/>
    <property type="gene ID" value="HCON_00129432"/>
</dbReference>
<evidence type="ECO:0000259" key="8">
    <source>
        <dbReference type="Pfam" id="PF01323"/>
    </source>
</evidence>
<dbReference type="PANTHER" id="PTHR42943">
    <property type="entry name" value="GLUTATHIONE S-TRANSFERASE KAPPA"/>
    <property type="match status" value="1"/>
</dbReference>
<proteinExistence type="inferred from homology"/>
<evidence type="ECO:0000313" key="10">
    <source>
        <dbReference type="WBParaSite" id="HCON_00129432-00001"/>
    </source>
</evidence>
<feature type="active site" description="Nucleophile" evidence="7">
    <location>
        <position position="15"/>
    </location>
</feature>
<dbReference type="InterPro" id="IPR036249">
    <property type="entry name" value="Thioredoxin-like_sf"/>
</dbReference>
<dbReference type="InterPro" id="IPR051924">
    <property type="entry name" value="GST_Kappa/NadH"/>
</dbReference>
<dbReference type="AlphaFoldDB" id="A0A7I5EBN6"/>
<evidence type="ECO:0000256" key="5">
    <source>
        <dbReference type="ARBA" id="ARBA00073833"/>
    </source>
</evidence>
<keyword evidence="3" id="KW-0808">Transferase</keyword>
<dbReference type="InterPro" id="IPR014440">
    <property type="entry name" value="HCCAis_GSTk"/>
</dbReference>
<comment type="similarity">
    <text evidence="1">Belongs to the GST superfamily. Kappa family.</text>
</comment>
<dbReference type="GO" id="GO:0005739">
    <property type="term" value="C:mitochondrion"/>
    <property type="evidence" value="ECO:0007669"/>
    <property type="project" value="TreeGrafter"/>
</dbReference>
<dbReference type="GO" id="GO:0004364">
    <property type="term" value="F:glutathione transferase activity"/>
    <property type="evidence" value="ECO:0007669"/>
    <property type="project" value="UniProtKB-EC"/>
</dbReference>
<dbReference type="OrthoDB" id="4664297at2759"/>
<protein>
    <recommendedName>
        <fullName evidence="5">Glutathione S-transferase kappa 1</fullName>
        <ecNumber evidence="2">2.5.1.18</ecNumber>
    </recommendedName>
    <alternativeName>
        <fullName evidence="6">GST class-kappa</fullName>
    </alternativeName>
</protein>